<proteinExistence type="inferred from homology"/>
<dbReference type="EMBL" id="RMBX01000013">
    <property type="protein sequence ID" value="RPD38970.1"/>
    <property type="molecule type" value="Genomic_DNA"/>
</dbReference>
<organism evidence="8 9">
    <name type="scientific">Chitinophaga barathri</name>
    <dbReference type="NCBI Taxonomy" id="1647451"/>
    <lineage>
        <taxon>Bacteria</taxon>
        <taxon>Pseudomonadati</taxon>
        <taxon>Bacteroidota</taxon>
        <taxon>Chitinophagia</taxon>
        <taxon>Chitinophagales</taxon>
        <taxon>Chitinophagaceae</taxon>
        <taxon>Chitinophaga</taxon>
    </lineage>
</organism>
<dbReference type="OrthoDB" id="771485at2"/>
<keyword evidence="3 6" id="KW-0812">Transmembrane</keyword>
<dbReference type="AlphaFoldDB" id="A0A3N4MFW9"/>
<accession>A0A3N4MFW9</accession>
<evidence type="ECO:0000313" key="8">
    <source>
        <dbReference type="EMBL" id="RPD38970.1"/>
    </source>
</evidence>
<keyword evidence="5 6" id="KW-0472">Membrane</keyword>
<dbReference type="GO" id="GO:0005886">
    <property type="term" value="C:plasma membrane"/>
    <property type="evidence" value="ECO:0007669"/>
    <property type="project" value="TreeGrafter"/>
</dbReference>
<gene>
    <name evidence="8" type="ORF">EG028_22775</name>
</gene>
<evidence type="ECO:0000313" key="9">
    <source>
        <dbReference type="Proteomes" id="UP000279089"/>
    </source>
</evidence>
<reference evidence="9" key="1">
    <citation type="submission" date="2018-11" db="EMBL/GenBank/DDBJ databases">
        <title>Chitinophaga lutea sp.nov., isolate from arsenic contaminated soil.</title>
        <authorList>
            <person name="Zong Y."/>
        </authorList>
    </citation>
    <scope>NUCLEOTIDE SEQUENCE [LARGE SCALE GENOMIC DNA]</scope>
    <source>
        <strain evidence="9">YLT18</strain>
    </source>
</reference>
<dbReference type="RefSeq" id="WP_120518481.1">
    <property type="nucleotide sequence ID" value="NZ_QXZY01000013.1"/>
</dbReference>
<dbReference type="PANTHER" id="PTHR38459:SF1">
    <property type="entry name" value="PROPHAGE BACTOPRENOL-LINKED GLUCOSE TRANSLOCASE HOMOLOG"/>
    <property type="match status" value="1"/>
</dbReference>
<evidence type="ECO:0000256" key="1">
    <source>
        <dbReference type="ARBA" id="ARBA00004141"/>
    </source>
</evidence>
<dbReference type="Proteomes" id="UP000279089">
    <property type="component" value="Unassembled WGS sequence"/>
</dbReference>
<feature type="transmembrane region" description="Helical" evidence="6">
    <location>
        <begin position="127"/>
        <end position="146"/>
    </location>
</feature>
<name>A0A3N4MFW9_9BACT</name>
<keyword evidence="9" id="KW-1185">Reference proteome</keyword>
<evidence type="ECO:0000256" key="4">
    <source>
        <dbReference type="ARBA" id="ARBA00022989"/>
    </source>
</evidence>
<sequence length="159" mass="18525">MKQLIFNILAFFHKPFAKVMPFQTFRYIACGGGNTLLDIFLFFISYNFILRQQMVHLPFITISPYIAALIMAFVVSFPTGFLLNKYIVFSDSNLRGRVQLIRYFILVGVCLLLNYVCMKLFVEYCNFYPTIAKILTTVIVVSFSYITQKKFTFKVKVEP</sequence>
<feature type="domain" description="GtrA/DPMS transmembrane" evidence="7">
    <location>
        <begin position="26"/>
        <end position="153"/>
    </location>
</feature>
<evidence type="ECO:0000256" key="3">
    <source>
        <dbReference type="ARBA" id="ARBA00022692"/>
    </source>
</evidence>
<comment type="caution">
    <text evidence="8">The sequence shown here is derived from an EMBL/GenBank/DDBJ whole genome shotgun (WGS) entry which is preliminary data.</text>
</comment>
<dbReference type="InterPro" id="IPR007267">
    <property type="entry name" value="GtrA_DPMS_TM"/>
</dbReference>
<comment type="subcellular location">
    <subcellularLocation>
        <location evidence="1">Membrane</location>
        <topology evidence="1">Multi-pass membrane protein</topology>
    </subcellularLocation>
</comment>
<feature type="transmembrane region" description="Helical" evidence="6">
    <location>
        <begin position="100"/>
        <end position="121"/>
    </location>
</feature>
<dbReference type="InterPro" id="IPR051401">
    <property type="entry name" value="GtrA_CellWall_Glycosyl"/>
</dbReference>
<dbReference type="PANTHER" id="PTHR38459">
    <property type="entry name" value="PROPHAGE BACTOPRENOL-LINKED GLUCOSE TRANSLOCASE HOMOLOG"/>
    <property type="match status" value="1"/>
</dbReference>
<evidence type="ECO:0000256" key="5">
    <source>
        <dbReference type="ARBA" id="ARBA00023136"/>
    </source>
</evidence>
<keyword evidence="4 6" id="KW-1133">Transmembrane helix</keyword>
<feature type="transmembrane region" description="Helical" evidence="6">
    <location>
        <begin position="27"/>
        <end position="50"/>
    </location>
</feature>
<dbReference type="GO" id="GO:0000271">
    <property type="term" value="P:polysaccharide biosynthetic process"/>
    <property type="evidence" value="ECO:0007669"/>
    <property type="project" value="InterPro"/>
</dbReference>
<comment type="similarity">
    <text evidence="2">Belongs to the GtrA family.</text>
</comment>
<evidence type="ECO:0000256" key="6">
    <source>
        <dbReference type="SAM" id="Phobius"/>
    </source>
</evidence>
<dbReference type="Pfam" id="PF04138">
    <property type="entry name" value="GtrA_DPMS_TM"/>
    <property type="match status" value="1"/>
</dbReference>
<protein>
    <submittedName>
        <fullName evidence="8">GtrA family protein</fullName>
    </submittedName>
</protein>
<evidence type="ECO:0000259" key="7">
    <source>
        <dbReference type="Pfam" id="PF04138"/>
    </source>
</evidence>
<feature type="transmembrane region" description="Helical" evidence="6">
    <location>
        <begin position="62"/>
        <end position="88"/>
    </location>
</feature>
<evidence type="ECO:0000256" key="2">
    <source>
        <dbReference type="ARBA" id="ARBA00009399"/>
    </source>
</evidence>